<feature type="transmembrane region" description="Helical" evidence="1">
    <location>
        <begin position="7"/>
        <end position="25"/>
    </location>
</feature>
<sequence length="124" mass="13783">MRLIDTMLLIAIGVVHVIVLSKFDLFKEEQVSDTWGVVKILYLGVVAVMFSYLLLKIFFPSIGYNRVSKKLTLLVATLLVRYFIDGIDIYLGSGSCYSLLGATLGALLVLVVILLRARLDKARS</sequence>
<keyword evidence="3" id="KW-1185">Reference proteome</keyword>
<evidence type="ECO:0000313" key="2">
    <source>
        <dbReference type="EMBL" id="KGN80320.1"/>
    </source>
</evidence>
<feature type="transmembrane region" description="Helical" evidence="1">
    <location>
        <begin position="71"/>
        <end position="91"/>
    </location>
</feature>
<feature type="transmembrane region" description="Helical" evidence="1">
    <location>
        <begin position="97"/>
        <end position="115"/>
    </location>
</feature>
<dbReference type="AlphaFoldDB" id="A0A0A2ES59"/>
<keyword evidence="1" id="KW-1133">Transmembrane helix</keyword>
<proteinExistence type="predicted"/>
<protein>
    <submittedName>
        <fullName evidence="2">Uncharacterized protein</fullName>
    </submittedName>
</protein>
<keyword evidence="1" id="KW-0472">Membrane</keyword>
<dbReference type="Proteomes" id="UP000030125">
    <property type="component" value="Unassembled WGS sequence"/>
</dbReference>
<name>A0A0A2ES59_PORCN</name>
<evidence type="ECO:0000256" key="1">
    <source>
        <dbReference type="SAM" id="Phobius"/>
    </source>
</evidence>
<dbReference type="EMBL" id="JQJD01000043">
    <property type="protein sequence ID" value="KGN80320.1"/>
    <property type="molecule type" value="Genomic_DNA"/>
</dbReference>
<comment type="caution">
    <text evidence="2">The sequence shown here is derived from an EMBL/GenBank/DDBJ whole genome shotgun (WGS) entry which is preliminary data.</text>
</comment>
<reference evidence="2 3" key="1">
    <citation type="submission" date="2014-08" db="EMBL/GenBank/DDBJ databases">
        <title>Porphyromonas cangingivalis strain:COT-109_OH1386 Genome sequencing.</title>
        <authorList>
            <person name="Wallis C."/>
            <person name="Deusch O."/>
            <person name="O'Flynn C."/>
            <person name="Davis I."/>
            <person name="Jospin G."/>
            <person name="Darling A.E."/>
            <person name="Coil D.A."/>
            <person name="Alexiev A."/>
            <person name="Horsfall A."/>
            <person name="Kirkwood N."/>
            <person name="Harris S."/>
            <person name="Eisen J.A."/>
        </authorList>
    </citation>
    <scope>NUCLEOTIDE SEQUENCE [LARGE SCALE GENOMIC DNA]</scope>
    <source>
        <strain evidence="3">COT-109 OH1386</strain>
    </source>
</reference>
<feature type="transmembrane region" description="Helical" evidence="1">
    <location>
        <begin position="40"/>
        <end position="59"/>
    </location>
</feature>
<gene>
    <name evidence="2" type="ORF">HQ35_06470</name>
</gene>
<evidence type="ECO:0000313" key="3">
    <source>
        <dbReference type="Proteomes" id="UP000030125"/>
    </source>
</evidence>
<accession>A0A0A2ES59</accession>
<organism evidence="2 3">
    <name type="scientific">Porphyromonas cangingivalis</name>
    <dbReference type="NCBI Taxonomy" id="36874"/>
    <lineage>
        <taxon>Bacteria</taxon>
        <taxon>Pseudomonadati</taxon>
        <taxon>Bacteroidota</taxon>
        <taxon>Bacteroidia</taxon>
        <taxon>Bacteroidales</taxon>
        <taxon>Porphyromonadaceae</taxon>
        <taxon>Porphyromonas</taxon>
    </lineage>
</organism>
<keyword evidence="1" id="KW-0812">Transmembrane</keyword>